<evidence type="ECO:0000256" key="1">
    <source>
        <dbReference type="SAM" id="MobiDB-lite"/>
    </source>
</evidence>
<gene>
    <name evidence="2" type="ORF">H257_14299</name>
</gene>
<dbReference type="Gene3D" id="3.30.420.10">
    <property type="entry name" value="Ribonuclease H-like superfamily/Ribonuclease H"/>
    <property type="match status" value="1"/>
</dbReference>
<proteinExistence type="predicted"/>
<dbReference type="AlphaFoldDB" id="W4FU15"/>
<protein>
    <submittedName>
        <fullName evidence="2">Uncharacterized protein</fullName>
    </submittedName>
</protein>
<accession>W4FU15</accession>
<dbReference type="OrthoDB" id="79226at2759"/>
<feature type="region of interest" description="Disordered" evidence="1">
    <location>
        <begin position="1"/>
        <end position="54"/>
    </location>
</feature>
<dbReference type="EMBL" id="KI913169">
    <property type="protein sequence ID" value="ETV70138.1"/>
    <property type="molecule type" value="Genomic_DNA"/>
</dbReference>
<organism evidence="2">
    <name type="scientific">Aphanomyces astaci</name>
    <name type="common">Crayfish plague agent</name>
    <dbReference type="NCBI Taxonomy" id="112090"/>
    <lineage>
        <taxon>Eukaryota</taxon>
        <taxon>Sar</taxon>
        <taxon>Stramenopiles</taxon>
        <taxon>Oomycota</taxon>
        <taxon>Saprolegniomycetes</taxon>
        <taxon>Saprolegniales</taxon>
        <taxon>Verrucalvaceae</taxon>
        <taxon>Aphanomyces</taxon>
    </lineage>
</organism>
<sequence length="140" mass="15738">MDDTPINFDTPIPEGQPENSSSGLLQCHHYSGQQTMHGEQSSSNKTMRAPQDGDWDIQIQNQPAQSPDLNVLDLGFFNSIQALQQALECQTMEELIGAVKEAFSKLSHLKLDKTFKTLQRVMQVIIEAKGDNRYKMPRSC</sequence>
<feature type="compositionally biased region" description="Polar residues" evidence="1">
    <location>
        <begin position="31"/>
        <end position="46"/>
    </location>
</feature>
<evidence type="ECO:0000313" key="2">
    <source>
        <dbReference type="EMBL" id="ETV70138.1"/>
    </source>
</evidence>
<dbReference type="GO" id="GO:0003676">
    <property type="term" value="F:nucleic acid binding"/>
    <property type="evidence" value="ECO:0007669"/>
    <property type="project" value="InterPro"/>
</dbReference>
<name>W4FU15_APHAT</name>
<dbReference type="RefSeq" id="XP_009840369.1">
    <property type="nucleotide sequence ID" value="XM_009842067.1"/>
</dbReference>
<reference evidence="2" key="1">
    <citation type="submission" date="2013-12" db="EMBL/GenBank/DDBJ databases">
        <title>The Genome Sequence of Aphanomyces astaci APO3.</title>
        <authorList>
            <consortium name="The Broad Institute Genomics Platform"/>
            <person name="Russ C."/>
            <person name="Tyler B."/>
            <person name="van West P."/>
            <person name="Dieguez-Uribeondo J."/>
            <person name="Young S.K."/>
            <person name="Zeng Q."/>
            <person name="Gargeya S."/>
            <person name="Fitzgerald M."/>
            <person name="Abouelleil A."/>
            <person name="Alvarado L."/>
            <person name="Chapman S.B."/>
            <person name="Gainer-Dewar J."/>
            <person name="Goldberg J."/>
            <person name="Griggs A."/>
            <person name="Gujja S."/>
            <person name="Hansen M."/>
            <person name="Howarth C."/>
            <person name="Imamovic A."/>
            <person name="Ireland A."/>
            <person name="Larimer J."/>
            <person name="McCowan C."/>
            <person name="Murphy C."/>
            <person name="Pearson M."/>
            <person name="Poon T.W."/>
            <person name="Priest M."/>
            <person name="Roberts A."/>
            <person name="Saif S."/>
            <person name="Shea T."/>
            <person name="Sykes S."/>
            <person name="Wortman J."/>
            <person name="Nusbaum C."/>
            <person name="Birren B."/>
        </authorList>
    </citation>
    <scope>NUCLEOTIDE SEQUENCE [LARGE SCALE GENOMIC DNA]</scope>
    <source>
        <strain evidence="2">APO3</strain>
    </source>
</reference>
<dbReference type="GeneID" id="20816295"/>
<dbReference type="PANTHER" id="PTHR47169">
    <property type="entry name" value="OS01G0541250 PROTEIN"/>
    <property type="match status" value="1"/>
</dbReference>
<dbReference type="InterPro" id="IPR036397">
    <property type="entry name" value="RNaseH_sf"/>
</dbReference>
<dbReference type="VEuPathDB" id="FungiDB:H257_14299"/>